<dbReference type="AlphaFoldDB" id="A0A0F9M7S0"/>
<sequence length="64" mass="8031">MKEFFKKLPRREEYFVEPLMTHWLNFCGHPNVQSPSENRIEEQRMIYSNLYRQLVFQRDFYLEA</sequence>
<accession>A0A0F9M7S0</accession>
<comment type="caution">
    <text evidence="1">The sequence shown here is derived from an EMBL/GenBank/DDBJ whole genome shotgun (WGS) entry which is preliminary data.</text>
</comment>
<proteinExistence type="predicted"/>
<evidence type="ECO:0000313" key="1">
    <source>
        <dbReference type="EMBL" id="KKN03455.1"/>
    </source>
</evidence>
<protein>
    <submittedName>
        <fullName evidence="1">Uncharacterized protein</fullName>
    </submittedName>
</protein>
<name>A0A0F9M7S0_9ZZZZ</name>
<reference evidence="1" key="1">
    <citation type="journal article" date="2015" name="Nature">
        <title>Complex archaea that bridge the gap between prokaryotes and eukaryotes.</title>
        <authorList>
            <person name="Spang A."/>
            <person name="Saw J.H."/>
            <person name="Jorgensen S.L."/>
            <person name="Zaremba-Niedzwiedzka K."/>
            <person name="Martijn J."/>
            <person name="Lind A.E."/>
            <person name="van Eijk R."/>
            <person name="Schleper C."/>
            <person name="Guy L."/>
            <person name="Ettema T.J."/>
        </authorList>
    </citation>
    <scope>NUCLEOTIDE SEQUENCE</scope>
</reference>
<dbReference type="EMBL" id="LAZR01005030">
    <property type="protein sequence ID" value="KKN03455.1"/>
    <property type="molecule type" value="Genomic_DNA"/>
</dbReference>
<gene>
    <name evidence="1" type="ORF">LCGC14_1107410</name>
</gene>
<organism evidence="1">
    <name type="scientific">marine sediment metagenome</name>
    <dbReference type="NCBI Taxonomy" id="412755"/>
    <lineage>
        <taxon>unclassified sequences</taxon>
        <taxon>metagenomes</taxon>
        <taxon>ecological metagenomes</taxon>
    </lineage>
</organism>